<feature type="non-terminal residue" evidence="1">
    <location>
        <position position="1"/>
    </location>
</feature>
<reference evidence="1" key="1">
    <citation type="journal article" date="2015" name="Nature">
        <title>Complex archaea that bridge the gap between prokaryotes and eukaryotes.</title>
        <authorList>
            <person name="Spang A."/>
            <person name="Saw J.H."/>
            <person name="Jorgensen S.L."/>
            <person name="Zaremba-Niedzwiedzka K."/>
            <person name="Martijn J."/>
            <person name="Lind A.E."/>
            <person name="van Eijk R."/>
            <person name="Schleper C."/>
            <person name="Guy L."/>
            <person name="Ettema T.J."/>
        </authorList>
    </citation>
    <scope>NUCLEOTIDE SEQUENCE</scope>
</reference>
<accession>A0A0F9D0S9</accession>
<feature type="non-terminal residue" evidence="1">
    <location>
        <position position="596"/>
    </location>
</feature>
<organism evidence="1">
    <name type="scientific">marine sediment metagenome</name>
    <dbReference type="NCBI Taxonomy" id="412755"/>
    <lineage>
        <taxon>unclassified sequences</taxon>
        <taxon>metagenomes</taxon>
        <taxon>ecological metagenomes</taxon>
    </lineage>
</organism>
<proteinExistence type="predicted"/>
<evidence type="ECO:0000313" key="1">
    <source>
        <dbReference type="EMBL" id="KKL55154.1"/>
    </source>
</evidence>
<sequence length="596" mass="67666">NYITHIFEADIAEQLKVKHPLDISIARALEYRTPKTIFNPFLQERLGATVGLIEDPFAAASAYESRQLRVFYYEPLLEKIATIANHPDIPQTVRGYLRNYSDRMTNKPAKIDLEINTTLQELADKFRAVPGGEALADFLSKGNPSGMAAYNFTSAIYTLWLGFKATSAIRNLSQHTLIIGEVGPVHFANGIKLRFTVEGKAALDGSLVWRSRRAAFLPGIDDSFAQRWTDTFRETALFMFRQADAQNVKDAFLAGYSEAKSLLPDADRQLWIDRGDEVAADTQYLYTKMNSMAISQSSIGRVVSILTTWSVNWMELMTKWVSRRPSQVYLEYEKATGDKVKVRNWATSYKAILMYIAIVGAGYAIKERTRIKAWEYTGITSVRYLASVAGGDFPGLQVPGAVANIIAGFLTDDERMFKQGWNEFKSTLTPGIVQQIENVATGEKDWLTLLFYLEGKDFPITQLRTKWEKGWVEYLALTKAEERNEYRKFHPLIEAQMFITSRFTTLSSDKARAEVLRLIEEHKLDTELIKGYEKVFGVDTDKELTAQKKLLGTVELDEEGEQKIKENGELDYFTTSNFATEVNKLEKIVGRYKIDK</sequence>
<dbReference type="EMBL" id="LAZR01030942">
    <property type="protein sequence ID" value="KKL55154.1"/>
    <property type="molecule type" value="Genomic_DNA"/>
</dbReference>
<protein>
    <recommendedName>
        <fullName evidence="2">Large polyvalent protein associated domain-containing protein</fullName>
    </recommendedName>
</protein>
<evidence type="ECO:0008006" key="2">
    <source>
        <dbReference type="Google" id="ProtNLM"/>
    </source>
</evidence>
<dbReference type="AlphaFoldDB" id="A0A0F9D0S9"/>
<gene>
    <name evidence="1" type="ORF">LCGC14_2258250</name>
</gene>
<comment type="caution">
    <text evidence="1">The sequence shown here is derived from an EMBL/GenBank/DDBJ whole genome shotgun (WGS) entry which is preliminary data.</text>
</comment>
<name>A0A0F9D0S9_9ZZZZ</name>